<feature type="modified residue" description="Phosphoserine; by host" evidence="15">
    <location>
        <position position="104"/>
    </location>
</feature>
<reference evidence="19 20" key="1">
    <citation type="journal article" date="2011" name="J. Gen. Virol.">
        <title>Genomic characterization of ten novel cutaneous human papillomaviruses from keratotic lesions of immunosuppressed patients.</title>
        <authorList>
            <person name="Kohler A."/>
            <person name="Gottschling M."/>
            <person name="Manning K."/>
            <person name="Lehmann M.D."/>
            <person name="Schulz E."/>
            <person name="Kruger-Corcoran D."/>
            <person name="Stockfleth E."/>
            <person name="Nindl I."/>
        </authorList>
    </citation>
    <scope>NUCLEOTIDE SEQUENCE [LARGE SCALE GENOMIC DNA]</scope>
    <source>
        <strain evidence="19">28-52</strain>
    </source>
</reference>
<keyword evidence="10 15" id="KW-0238">DNA-binding</keyword>
<evidence type="ECO:0000256" key="2">
    <source>
        <dbReference type="ARBA" id="ARBA00022518"/>
    </source>
</evidence>
<keyword evidence="15" id="KW-1017">Isopeptide bond</keyword>
<dbReference type="GO" id="GO:0042025">
    <property type="term" value="C:host cell nucleus"/>
    <property type="evidence" value="ECO:0007669"/>
    <property type="project" value="UniProtKB-SubCell"/>
</dbReference>
<evidence type="ECO:0000256" key="12">
    <source>
        <dbReference type="ARBA" id="ARBA00034617"/>
    </source>
</evidence>
<dbReference type="GO" id="GO:0016887">
    <property type="term" value="F:ATP hydrolysis activity"/>
    <property type="evidence" value="ECO:0007669"/>
    <property type="project" value="RHEA"/>
</dbReference>
<dbReference type="InterPro" id="IPR046935">
    <property type="entry name" value="PPV_E1_DBD_sf"/>
</dbReference>
<dbReference type="GO" id="GO:0003677">
    <property type="term" value="F:DNA binding"/>
    <property type="evidence" value="ECO:0007669"/>
    <property type="project" value="UniProtKB-UniRule"/>
</dbReference>
<dbReference type="InterPro" id="IPR046832">
    <property type="entry name" value="PPV_E1_DBD"/>
</dbReference>
<keyword evidence="7 15" id="KW-0378">Hydrolase</keyword>
<evidence type="ECO:0000256" key="11">
    <source>
        <dbReference type="ARBA" id="ARBA00023235"/>
    </source>
</evidence>
<comment type="subcellular location">
    <subcellularLocation>
        <location evidence="1 15">Host nucleus</location>
    </subcellularLocation>
</comment>
<evidence type="ECO:0000313" key="20">
    <source>
        <dbReference type="Proteomes" id="UP000167318"/>
    </source>
</evidence>
<evidence type="ECO:0000256" key="1">
    <source>
        <dbReference type="ARBA" id="ARBA00004147"/>
    </source>
</evidence>
<gene>
    <name evidence="15 19" type="primary">E1</name>
</gene>
<evidence type="ECO:0000259" key="18">
    <source>
        <dbReference type="PROSITE" id="PS51206"/>
    </source>
</evidence>
<dbReference type="InterPro" id="IPR016393">
    <property type="entry name" value="Rep_E1_papillomaV"/>
</dbReference>
<evidence type="ECO:0000256" key="15">
    <source>
        <dbReference type="HAMAP-Rule" id="MF_04000"/>
    </source>
</evidence>
<dbReference type="GO" id="GO:0006260">
    <property type="term" value="P:DNA replication"/>
    <property type="evidence" value="ECO:0007669"/>
    <property type="project" value="UniProtKB-UniRule"/>
</dbReference>
<keyword evidence="15" id="KW-0832">Ubl conjugation</keyword>
<keyword evidence="11 15" id="KW-0413">Isomerase</keyword>
<feature type="modified residue" description="Phosphoserine; by host" evidence="15">
    <location>
        <position position="92"/>
    </location>
</feature>
<feature type="region of interest" description="Disordered" evidence="17">
    <location>
        <begin position="586"/>
        <end position="609"/>
    </location>
</feature>
<evidence type="ECO:0000256" key="9">
    <source>
        <dbReference type="ARBA" id="ARBA00022840"/>
    </source>
</evidence>
<evidence type="ECO:0000256" key="14">
    <source>
        <dbReference type="ARBA" id="ARBA00093297"/>
    </source>
</evidence>
<dbReference type="InterPro" id="IPR014000">
    <property type="entry name" value="PPV_DNA_helicase_E1_N"/>
</dbReference>
<dbReference type="HAMAP" id="MF_04000">
    <property type="entry name" value="PPV_E1"/>
    <property type="match status" value="1"/>
</dbReference>
<feature type="short sequence motif" description="Nuclear localization signal" evidence="15">
    <location>
        <begin position="85"/>
        <end position="87"/>
    </location>
</feature>
<feature type="compositionally biased region" description="Basic and acidic residues" evidence="17">
    <location>
        <begin position="593"/>
        <end position="609"/>
    </location>
</feature>
<comment type="catalytic activity">
    <reaction evidence="12 15">
        <text>Couples ATP hydrolysis with the unwinding of duplex DNA by translocating in the 3'-5' direction.</text>
        <dbReference type="EC" id="5.6.2.4"/>
    </reaction>
</comment>
<comment type="PTM">
    <text evidence="15">Sumoylated.</text>
</comment>
<feature type="cross-link" description="Glycyl lysine isopeptide (Lys-Gly) (interchain with G-Cter in SUMO)" evidence="15">
    <location>
        <position position="520"/>
    </location>
</feature>
<keyword evidence="9 15" id="KW-0067">ATP-binding</keyword>
<keyword evidence="2 15" id="KW-0244">Early protein</keyword>
<dbReference type="InterPro" id="IPR014015">
    <property type="entry name" value="Helicase_SF3_DNA-vir"/>
</dbReference>
<comment type="function">
    <text evidence="14 15">ATP-dependent DNA 3'-5' helicase required for initiation of viral DNA replication. It forms a complex with the viral E2 protein. The E1-E2 complex binds to the replication origin which contains binding sites for both proteins. During the initial step, a dimer of E1 interacts with a dimer of protein E2 leading to a complex that binds the viral origin of replication with high specificity. Then, a second dimer of E1 displaces the E2 dimer in an ATP-dependent manner to form the E1 tetramer. Following this, two E1 monomers are added to each half of the site, which results in the formation of two E1 trimers on the viral ori. Subsequently, two hexamers will be created. The double hexamer acts as a bi-directional helicase machinery and unwinds the viral DNA and then recruits the host DNA polymerase to start replication.</text>
</comment>
<dbReference type="PIRSF" id="PIRSF003383">
    <property type="entry name" value="Rep_E1_papillomaV"/>
    <property type="match status" value="1"/>
</dbReference>
<feature type="region of interest" description="Disordered" evidence="17">
    <location>
        <begin position="128"/>
        <end position="149"/>
    </location>
</feature>
<name>E7BQA2_9PAPI</name>
<feature type="short sequence motif" description="Nuclear export signal" evidence="15">
    <location>
        <begin position="103"/>
        <end position="112"/>
    </location>
</feature>
<feature type="domain" description="SF3 helicase" evidence="18">
    <location>
        <begin position="413"/>
        <end position="563"/>
    </location>
</feature>
<dbReference type="SUPFAM" id="SSF55464">
    <property type="entry name" value="Origin of replication-binding domain, RBD-like"/>
    <property type="match status" value="1"/>
</dbReference>
<keyword evidence="5 15" id="KW-0235">DNA replication</keyword>
<dbReference type="InterPro" id="IPR037102">
    <property type="entry name" value="Znf_lg_T-Ag_D1_dom_sf"/>
</dbReference>
<dbReference type="PROSITE" id="PS51206">
    <property type="entry name" value="SF3_HELICASE_1"/>
    <property type="match status" value="1"/>
</dbReference>
<keyword evidence="4 15" id="KW-1048">Host nucleus</keyword>
<dbReference type="EMBL" id="GU117633">
    <property type="protein sequence ID" value="ADQ85968.1"/>
    <property type="molecule type" value="Genomic_DNA"/>
</dbReference>
<dbReference type="Gene3D" id="3.40.1310.10">
    <property type="match status" value="1"/>
</dbReference>
<keyword evidence="8 15" id="KW-0347">Helicase</keyword>
<comment type="subunit">
    <text evidence="15">Can form hexamers. Interacts with E2 protein; this interaction increases E1 DNA binding specificity. Interacts with host DNA polymerase subunit POLA2. Interacts with host single stranded DNA-binding protein RPA1. Interacts with host TOP1; this interaction stimulates the enzymatic activity of TOP1.</text>
</comment>
<dbReference type="Proteomes" id="UP000167318">
    <property type="component" value="Segment"/>
</dbReference>
<comment type="catalytic activity">
    <reaction evidence="13 15 16">
        <text>ATP + H2O = ADP + phosphate + H(+)</text>
        <dbReference type="Rhea" id="RHEA:13065"/>
        <dbReference type="ChEBI" id="CHEBI:15377"/>
        <dbReference type="ChEBI" id="CHEBI:15378"/>
        <dbReference type="ChEBI" id="CHEBI:30616"/>
        <dbReference type="ChEBI" id="CHEBI:43474"/>
        <dbReference type="ChEBI" id="CHEBI:456216"/>
        <dbReference type="EC" id="5.6.2.4"/>
    </reaction>
</comment>
<feature type="binding site" evidence="15">
    <location>
        <begin position="439"/>
        <end position="446"/>
    </location>
    <ligand>
        <name>ATP</name>
        <dbReference type="ChEBI" id="CHEBI:30616"/>
    </ligand>
</feature>
<feature type="compositionally biased region" description="Acidic residues" evidence="17">
    <location>
        <begin position="128"/>
        <end position="141"/>
    </location>
</feature>
<evidence type="ECO:0000256" key="13">
    <source>
        <dbReference type="ARBA" id="ARBA00048988"/>
    </source>
</evidence>
<evidence type="ECO:0000256" key="17">
    <source>
        <dbReference type="SAM" id="MobiDB-lite"/>
    </source>
</evidence>
<keyword evidence="3 15" id="KW-0597">Phosphoprotein</keyword>
<organism evidence="19 20">
    <name type="scientific">Human papillomavirus 133</name>
    <dbReference type="NCBI Taxonomy" id="909332"/>
    <lineage>
        <taxon>Viruses</taxon>
        <taxon>Monodnaviria</taxon>
        <taxon>Shotokuvirae</taxon>
        <taxon>Cossaviricota</taxon>
        <taxon>Papovaviricetes</taxon>
        <taxon>Zurhausenvirales</taxon>
        <taxon>Papillomaviridae</taxon>
        <taxon>Firstpapillomavirinae</taxon>
        <taxon>Gammapapillomavirus</taxon>
        <taxon>Gammapapillomavirus 10</taxon>
    </lineage>
</organism>
<comment type="PTM">
    <text evidence="15">Phosphorylated.</text>
</comment>
<dbReference type="Pfam" id="PF20450">
    <property type="entry name" value="PPV_E1_DBD"/>
    <property type="match status" value="1"/>
</dbReference>
<accession>E7BQA2</accession>
<evidence type="ECO:0000256" key="10">
    <source>
        <dbReference type="ARBA" id="ARBA00023125"/>
    </source>
</evidence>
<evidence type="ECO:0000256" key="3">
    <source>
        <dbReference type="ARBA" id="ARBA00022553"/>
    </source>
</evidence>
<sequence length="609" mass="69540">MGDNKAGTNSIESLGGCSDWYLVREAECNDSLDTLNDLEELFDNSSQSDISNLIDDFEEVDQGNSLELFNHQVTEDCNKVLADLKRKYVTPSPKKTVCANIDLSPCLQTVSISSNTGSKRRLFKDSGIEENEAEDSVEEQVESGLSDSGAGKNGGEYLLQLLRSKNNKAILLGKFKELFGVAYKELIRPFKNDKTMCEMWVVVVYAANEDLLESSKLLLEQHCLFIMQKNYNYMCLYLLQFITSKCRDTVQKLMCSMLNVQDIQLLCDPPKHRSTATALFFYKNSSGNAAYTKGTMPEWMSKLLMVDHQAAASSDMFDLSEMVQYAFDHNLTEESAIAFEYALLASENANAAAWLNHNNQAKYVKDCAYMVRLYKKQEMREMTMSQWIWRCCKRHEGEGDWKAIPQFLKYQGVNFISFLAAFKPFLNSTPKKNCILIFGEPDTGKSYFVYSLIEFMQGKVASYMNSKSQFWLQPFVECKIGLIDDVTYSCWNFMDVHMRTGLDGNSISVDSKHKAPQQMKLPPLLLTSNINLHKDQSLIYLHSRIKAFEFSKKMPIDENGEPVYKITPLTWKYFFIKLARQLELTPDEEGDGETERSLRFSARRSAESL</sequence>
<evidence type="ECO:0000256" key="4">
    <source>
        <dbReference type="ARBA" id="ARBA00022562"/>
    </source>
</evidence>
<dbReference type="GO" id="GO:0005524">
    <property type="term" value="F:ATP binding"/>
    <property type="evidence" value="ECO:0007669"/>
    <property type="project" value="UniProtKB-UniRule"/>
</dbReference>
<dbReference type="GO" id="GO:0043138">
    <property type="term" value="F:3'-5' DNA helicase activity"/>
    <property type="evidence" value="ECO:0007669"/>
    <property type="project" value="UniProtKB-UniRule"/>
</dbReference>
<comment type="function">
    <text evidence="16">ATP-dependent DNA helicase required for initiation of viral DNA replication. It forms a complex with the viral E2 protein. The E1-E2 complex binds to the replication origin which contains binding sites for both proteins.</text>
</comment>
<keyword evidence="6 15" id="KW-0547">Nucleotide-binding</keyword>
<evidence type="ECO:0000256" key="7">
    <source>
        <dbReference type="ARBA" id="ARBA00022801"/>
    </source>
</evidence>
<dbReference type="InterPro" id="IPR001177">
    <property type="entry name" value="PPV_DNA_helicase_E1_C"/>
</dbReference>
<evidence type="ECO:0000256" key="6">
    <source>
        <dbReference type="ARBA" id="ARBA00022741"/>
    </source>
</evidence>
<comment type="caution">
    <text evidence="15">Lacks conserved residue(s) required for the propagation of feature annotation.</text>
</comment>
<proteinExistence type="inferred from homology"/>
<protein>
    <recommendedName>
        <fullName evidence="15 16">Replication protein E1</fullName>
        <ecNumber evidence="15 16">5.6.2.4</ecNumber>
    </recommendedName>
    <alternativeName>
        <fullName evidence="15">ATP-dependent helicase E1</fullName>
    </alternativeName>
    <alternativeName>
        <fullName evidence="15">DNA 3'-5' helicase E1</fullName>
    </alternativeName>
</protein>
<dbReference type="Gene3D" id="1.10.10.510">
    <property type="entry name" value="Zinc finger, large T-antigen D1 domain"/>
    <property type="match status" value="1"/>
</dbReference>
<evidence type="ECO:0000256" key="8">
    <source>
        <dbReference type="ARBA" id="ARBA00022806"/>
    </source>
</evidence>
<dbReference type="InterPro" id="IPR027417">
    <property type="entry name" value="P-loop_NTPase"/>
</dbReference>
<dbReference type="Pfam" id="PF00519">
    <property type="entry name" value="PPV_E1_C"/>
    <property type="match status" value="1"/>
</dbReference>
<dbReference type="EC" id="5.6.2.4" evidence="15 16"/>
<evidence type="ECO:0000256" key="16">
    <source>
        <dbReference type="PIRNR" id="PIRNR003383"/>
    </source>
</evidence>
<evidence type="ECO:0000256" key="5">
    <source>
        <dbReference type="ARBA" id="ARBA00022705"/>
    </source>
</evidence>
<comment type="similarity">
    <text evidence="15 16">Belongs to the papillomaviridae E1 protein family.</text>
</comment>
<dbReference type="Pfam" id="PF00524">
    <property type="entry name" value="PPV_E1_N"/>
    <property type="match status" value="1"/>
</dbReference>
<dbReference type="SUPFAM" id="SSF52540">
    <property type="entry name" value="P-loop containing nucleoside triphosphate hydrolases"/>
    <property type="match status" value="1"/>
</dbReference>
<dbReference type="Gene3D" id="3.40.50.300">
    <property type="entry name" value="P-loop containing nucleotide triphosphate hydrolases"/>
    <property type="match status" value="1"/>
</dbReference>
<evidence type="ECO:0000313" key="19">
    <source>
        <dbReference type="EMBL" id="ADQ85968.1"/>
    </source>
</evidence>